<proteinExistence type="predicted"/>
<organism evidence="1">
    <name type="scientific">uncultured marine virus</name>
    <dbReference type="NCBI Taxonomy" id="186617"/>
    <lineage>
        <taxon>Viruses</taxon>
        <taxon>environmental samples</taxon>
    </lineage>
</organism>
<reference evidence="1" key="2">
    <citation type="submission" date="2015-03" db="EMBL/GenBank/DDBJ databases">
        <authorList>
            <person name="Chow C.-E.T."/>
            <person name="Winget D.M."/>
            <person name="White R.A.III."/>
            <person name="Hallam S.J."/>
            <person name="Suttle C.A."/>
        </authorList>
    </citation>
    <scope>NUCLEOTIDE SEQUENCE</scope>
    <source>
        <strain evidence="1">Oxic1_6</strain>
    </source>
</reference>
<sequence length="59" mass="6589">MSPPAPTMDASGLTSRTRVPCWQNSMGLRTSARHRPAPTVPFFHYLSDSPCAQFCVMYK</sequence>
<reference evidence="1" key="1">
    <citation type="journal article" date="2015" name="Front. Microbiol.">
        <title>Combining genomic sequencing methods to explore viral diversity and reveal potential virus-host interactions.</title>
        <authorList>
            <person name="Chow C.E."/>
            <person name="Winget D.M."/>
            <person name="White R.A.III."/>
            <person name="Hallam S.J."/>
            <person name="Suttle C.A."/>
        </authorList>
    </citation>
    <scope>NUCLEOTIDE SEQUENCE</scope>
    <source>
        <strain evidence="1">Oxic1_6</strain>
    </source>
</reference>
<accession>A0A0F7L840</accession>
<dbReference type="EMBL" id="KR029601">
    <property type="protein sequence ID" value="AKH48110.1"/>
    <property type="molecule type" value="Genomic_DNA"/>
</dbReference>
<protein>
    <submittedName>
        <fullName evidence="1">Uncharacterized protein</fullName>
    </submittedName>
</protein>
<evidence type="ECO:0000313" key="1">
    <source>
        <dbReference type="EMBL" id="AKH48110.1"/>
    </source>
</evidence>
<name>A0A0F7L840_9VIRU</name>